<feature type="signal peptide" evidence="1">
    <location>
        <begin position="1"/>
        <end position="16"/>
    </location>
</feature>
<dbReference type="AlphaFoldDB" id="A0A439CZT4"/>
<accession>A0A439CZT4</accession>
<name>A0A439CZT4_9PEZI</name>
<protein>
    <submittedName>
        <fullName evidence="2">Uncharacterized protein</fullName>
    </submittedName>
</protein>
<dbReference type="Proteomes" id="UP000286045">
    <property type="component" value="Unassembled WGS sequence"/>
</dbReference>
<keyword evidence="3" id="KW-1185">Reference proteome</keyword>
<evidence type="ECO:0000256" key="1">
    <source>
        <dbReference type="SAM" id="SignalP"/>
    </source>
</evidence>
<sequence>MRFSIIALGLATAVQGAVLQARDSGCTVNLEPTQNPPSKAGENIVYGSIGRWSDATGQAATSSWVDYSGSSAAPYSFKYKANTIPGYESNAAIQGVLSNGWVGTYLLGKASPTSSDFRITGYSCN</sequence>
<organism evidence="2 3">
    <name type="scientific">Xylaria grammica</name>
    <dbReference type="NCBI Taxonomy" id="363999"/>
    <lineage>
        <taxon>Eukaryota</taxon>
        <taxon>Fungi</taxon>
        <taxon>Dikarya</taxon>
        <taxon>Ascomycota</taxon>
        <taxon>Pezizomycotina</taxon>
        <taxon>Sordariomycetes</taxon>
        <taxon>Xylariomycetidae</taxon>
        <taxon>Xylariales</taxon>
        <taxon>Xylariaceae</taxon>
        <taxon>Xylaria</taxon>
    </lineage>
</organism>
<keyword evidence="1" id="KW-0732">Signal</keyword>
<reference evidence="2 3" key="1">
    <citation type="submission" date="2018-12" db="EMBL/GenBank/DDBJ databases">
        <title>Draft genome sequence of Xylaria grammica IHI A82.</title>
        <authorList>
            <person name="Buettner E."/>
            <person name="Kellner H."/>
        </authorList>
    </citation>
    <scope>NUCLEOTIDE SEQUENCE [LARGE SCALE GENOMIC DNA]</scope>
    <source>
        <strain evidence="2 3">IHI A82</strain>
    </source>
</reference>
<evidence type="ECO:0000313" key="2">
    <source>
        <dbReference type="EMBL" id="RWA07658.1"/>
    </source>
</evidence>
<comment type="caution">
    <text evidence="2">The sequence shown here is derived from an EMBL/GenBank/DDBJ whole genome shotgun (WGS) entry which is preliminary data.</text>
</comment>
<evidence type="ECO:0000313" key="3">
    <source>
        <dbReference type="Proteomes" id="UP000286045"/>
    </source>
</evidence>
<dbReference type="EMBL" id="RYZI01000244">
    <property type="protein sequence ID" value="RWA07658.1"/>
    <property type="molecule type" value="Genomic_DNA"/>
</dbReference>
<feature type="chain" id="PRO_5019290437" evidence="1">
    <location>
        <begin position="17"/>
        <end position="125"/>
    </location>
</feature>
<proteinExistence type="predicted"/>
<gene>
    <name evidence="2" type="ORF">EKO27_g7439</name>
</gene>